<dbReference type="Gene3D" id="1.10.510.10">
    <property type="entry name" value="Transferase(Phosphotransferase) domain 1"/>
    <property type="match status" value="2"/>
</dbReference>
<evidence type="ECO:0000313" key="2">
    <source>
        <dbReference type="EMBL" id="RJP24579.1"/>
    </source>
</evidence>
<dbReference type="GO" id="GO:0004672">
    <property type="term" value="F:protein kinase activity"/>
    <property type="evidence" value="ECO:0007669"/>
    <property type="project" value="InterPro"/>
</dbReference>
<sequence length="576" mass="66403">MRIENMPLERYDEFELLGHHWIVKSGIVQTVREKVIPAIFADKRPHLRVIKQKFLRDLYIYPEDSPEVFIKVHKHRRRAERIKSLVRRSKAHAEWSMGCRMFEAGLPVAEPYGYGEKRSRGLVTSCILLQRALPECEAFNSFVVNSAGDPTTVKQVLRSLGELIGRMHSLGFWHPDLHAGNLLVGPEPEKKIWLVDLHAAGAADSVLRRRRLADLTKLVFSLRDILTEPQLLEILHGYDPEADEKATLNLLRRLQRGSDWLYKRHIRSRSKRCLKTSGGFVVEKLGDLTLYRKRSFDGRSVLTAIDRHEKLTSAEGPGLVKATPKMALTAFAMESGGSEKIYVKEFLNIGFVKFLEDLFYTHKGKRAWKVGHRLNLLGVPCAELIALAEKRAFGFLTKSYLLMRELPDSIQLDTLLVRNYFRLDGRLNRDEFLRKRRLIEATARSVRALHDRKVYHKDLSAKNVLVGTKADGDHTFYVVDLDSIQFPRRLSLRRRIKNLAQLTGVSDCVTATDRLRFYMRYFERESLSLKDKVVVAGICRISRRRLMRARKADQQRRAEWAAEGNRGEDSSSLQQH</sequence>
<reference evidence="2 3" key="1">
    <citation type="journal article" date="2017" name="ISME J.">
        <title>Energy and carbon metabolisms in a deep terrestrial subsurface fluid microbial community.</title>
        <authorList>
            <person name="Momper L."/>
            <person name="Jungbluth S.P."/>
            <person name="Lee M.D."/>
            <person name="Amend J.P."/>
        </authorList>
    </citation>
    <scope>NUCLEOTIDE SEQUENCE [LARGE SCALE GENOMIC DNA]</scope>
    <source>
        <strain evidence="2">SURF_5</strain>
    </source>
</reference>
<dbReference type="AlphaFoldDB" id="A0A3A4P0E2"/>
<dbReference type="PROSITE" id="PS00109">
    <property type="entry name" value="PROTEIN_KINASE_TYR"/>
    <property type="match status" value="1"/>
</dbReference>
<dbReference type="SUPFAM" id="SSF56112">
    <property type="entry name" value="Protein kinase-like (PK-like)"/>
    <property type="match status" value="2"/>
</dbReference>
<name>A0A3A4P0E2_ABYX5</name>
<protein>
    <recommendedName>
        <fullName evidence="4">Protein kinase domain-containing protein</fullName>
    </recommendedName>
</protein>
<dbReference type="InterPro" id="IPR011009">
    <property type="entry name" value="Kinase-like_dom_sf"/>
</dbReference>
<evidence type="ECO:0000256" key="1">
    <source>
        <dbReference type="SAM" id="MobiDB-lite"/>
    </source>
</evidence>
<feature type="compositionally biased region" description="Basic and acidic residues" evidence="1">
    <location>
        <begin position="557"/>
        <end position="569"/>
    </location>
</feature>
<dbReference type="Proteomes" id="UP000265882">
    <property type="component" value="Unassembled WGS sequence"/>
</dbReference>
<organism evidence="2 3">
    <name type="scientific">Abyssobacteria bacterium (strain SURF_5)</name>
    <dbReference type="NCBI Taxonomy" id="2093360"/>
    <lineage>
        <taxon>Bacteria</taxon>
        <taxon>Pseudomonadati</taxon>
        <taxon>Candidatus Hydrogenedentota</taxon>
        <taxon>Candidatus Abyssobacteria</taxon>
    </lineage>
</organism>
<gene>
    <name evidence="2" type="ORF">C4520_03905</name>
</gene>
<accession>A0A3A4P0E2</accession>
<proteinExistence type="predicted"/>
<evidence type="ECO:0000313" key="3">
    <source>
        <dbReference type="Proteomes" id="UP000265882"/>
    </source>
</evidence>
<dbReference type="InterPro" id="IPR008266">
    <property type="entry name" value="Tyr_kinase_AS"/>
</dbReference>
<comment type="caution">
    <text evidence="2">The sequence shown here is derived from an EMBL/GenBank/DDBJ whole genome shotgun (WGS) entry which is preliminary data.</text>
</comment>
<dbReference type="EMBL" id="QZKU01000033">
    <property type="protein sequence ID" value="RJP24579.1"/>
    <property type="molecule type" value="Genomic_DNA"/>
</dbReference>
<dbReference type="Pfam" id="PF06293">
    <property type="entry name" value="Kdo"/>
    <property type="match status" value="2"/>
</dbReference>
<evidence type="ECO:0008006" key="4">
    <source>
        <dbReference type="Google" id="ProtNLM"/>
    </source>
</evidence>
<feature type="region of interest" description="Disordered" evidence="1">
    <location>
        <begin position="557"/>
        <end position="576"/>
    </location>
</feature>